<evidence type="ECO:0000259" key="3">
    <source>
        <dbReference type="Pfam" id="PF25917"/>
    </source>
</evidence>
<keyword evidence="2" id="KW-1133">Transmembrane helix</keyword>
<accession>A0A1M7U461</accession>
<evidence type="ECO:0000256" key="1">
    <source>
        <dbReference type="SAM" id="Coils"/>
    </source>
</evidence>
<dbReference type="EMBL" id="LT670849">
    <property type="protein sequence ID" value="SHN77789.1"/>
    <property type="molecule type" value="Genomic_DNA"/>
</dbReference>
<dbReference type="Gene3D" id="2.40.50.100">
    <property type="match status" value="1"/>
</dbReference>
<dbReference type="Gene3D" id="2.40.30.170">
    <property type="match status" value="1"/>
</dbReference>
<evidence type="ECO:0000259" key="4">
    <source>
        <dbReference type="Pfam" id="PF25963"/>
    </source>
</evidence>
<feature type="domain" description="Multidrug resistance protein MdtA-like barrel-sandwich hybrid" evidence="3">
    <location>
        <begin position="74"/>
        <end position="268"/>
    </location>
</feature>
<evidence type="ECO:0000313" key="6">
    <source>
        <dbReference type="Proteomes" id="UP000184096"/>
    </source>
</evidence>
<feature type="transmembrane region" description="Helical" evidence="2">
    <location>
        <begin position="39"/>
        <end position="57"/>
    </location>
</feature>
<organism evidence="5 6">
    <name type="scientific">Bradyrhizobium erythrophlei</name>
    <dbReference type="NCBI Taxonomy" id="1437360"/>
    <lineage>
        <taxon>Bacteria</taxon>
        <taxon>Pseudomonadati</taxon>
        <taxon>Pseudomonadota</taxon>
        <taxon>Alphaproteobacteria</taxon>
        <taxon>Hyphomicrobiales</taxon>
        <taxon>Nitrobacteraceae</taxon>
        <taxon>Bradyrhizobium</taxon>
    </lineage>
</organism>
<dbReference type="AlphaFoldDB" id="A0A1M7U461"/>
<sequence length="379" mass="41069">MTDQTMLKETPSPSVPLQGRAPEIKAALPHYGRSSPRSLIVGALIAVVAGVGLYFYVPGFWQVSTDDAYVDAHVVSIVPKVAAYVSKLNVNDNSKVARDELMIQLDPRDFQVAVDIANADLKSAQANADNIDAQIREQNAIVAESQSAIDGDQAMLDFAQQQFDRYKSLESTGSGTVERLQQAEADVGQRRATVQHDQAAHDAARAHQVVLETQKLQAKAAVERQQAALAQAQLNLSYTKISAAEAGSVANKTVEVGNYVQPGQVLLSIVPDTLYITANFKETQLTNVRPGQRTTIRVDAFPGLRLEGRVDSLQRGTGSQFALLPPENATGNFVKVVQRVPVKITFNDPGEALHWISPGMSVEARIFTADPPGWLSFLD</sequence>
<protein>
    <submittedName>
        <fullName evidence="5">Membrane fusion protein, multidrug efflux system</fullName>
    </submittedName>
</protein>
<dbReference type="SUPFAM" id="SSF111369">
    <property type="entry name" value="HlyD-like secretion proteins"/>
    <property type="match status" value="2"/>
</dbReference>
<dbReference type="PANTHER" id="PTHR30386">
    <property type="entry name" value="MEMBRANE FUSION SUBUNIT OF EMRAB-TOLC MULTIDRUG EFFLUX PUMP"/>
    <property type="match status" value="1"/>
</dbReference>
<reference evidence="6" key="1">
    <citation type="submission" date="2016-11" db="EMBL/GenBank/DDBJ databases">
        <authorList>
            <person name="Varghese N."/>
            <person name="Submissions S."/>
        </authorList>
    </citation>
    <scope>NUCLEOTIDE SEQUENCE [LARGE SCALE GENOMIC DNA]</scope>
    <source>
        <strain evidence="6">GAS401</strain>
    </source>
</reference>
<dbReference type="RefSeq" id="WP_072819493.1">
    <property type="nucleotide sequence ID" value="NZ_LT670849.1"/>
</dbReference>
<proteinExistence type="predicted"/>
<feature type="coiled-coil region" evidence="1">
    <location>
        <begin position="114"/>
        <end position="141"/>
    </location>
</feature>
<gene>
    <name evidence="5" type="ORF">SAMN05444170_3506</name>
</gene>
<dbReference type="Proteomes" id="UP000184096">
    <property type="component" value="Chromosome I"/>
</dbReference>
<keyword evidence="1" id="KW-0175">Coiled coil</keyword>
<dbReference type="InterPro" id="IPR058625">
    <property type="entry name" value="MdtA-like_BSH"/>
</dbReference>
<feature type="domain" description="p-hydroxybenzoic acid efflux pump subunit AaeA-like beta-barrel" evidence="4">
    <location>
        <begin position="273"/>
        <end position="351"/>
    </location>
</feature>
<dbReference type="GO" id="GO:0055085">
    <property type="term" value="P:transmembrane transport"/>
    <property type="evidence" value="ECO:0007669"/>
    <property type="project" value="InterPro"/>
</dbReference>
<dbReference type="PANTHER" id="PTHR30386:SF24">
    <property type="entry name" value="MULTIDRUG RESISTANCE EFFLUX PUMP"/>
    <property type="match status" value="1"/>
</dbReference>
<dbReference type="Gene3D" id="1.10.287.470">
    <property type="entry name" value="Helix hairpin bin"/>
    <property type="match status" value="2"/>
</dbReference>
<dbReference type="Pfam" id="PF25963">
    <property type="entry name" value="Beta-barrel_AAEA"/>
    <property type="match status" value="1"/>
</dbReference>
<dbReference type="Pfam" id="PF25917">
    <property type="entry name" value="BSH_RND"/>
    <property type="match status" value="1"/>
</dbReference>
<dbReference type="InterPro" id="IPR050739">
    <property type="entry name" value="MFP"/>
</dbReference>
<dbReference type="InterPro" id="IPR058634">
    <property type="entry name" value="AaeA-lik-b-barrel"/>
</dbReference>
<keyword evidence="2" id="KW-0472">Membrane</keyword>
<keyword evidence="6" id="KW-1185">Reference proteome</keyword>
<keyword evidence="2" id="KW-0812">Transmembrane</keyword>
<evidence type="ECO:0000256" key="2">
    <source>
        <dbReference type="SAM" id="Phobius"/>
    </source>
</evidence>
<evidence type="ECO:0000313" key="5">
    <source>
        <dbReference type="EMBL" id="SHN77789.1"/>
    </source>
</evidence>
<name>A0A1M7U461_9BRAD</name>